<accession>A0A7V6A1T9</accession>
<dbReference type="InterPro" id="IPR054194">
    <property type="entry name" value="DUF6899"/>
</dbReference>
<name>A0A7V6A1T9_9BACT</name>
<organism evidence="1">
    <name type="scientific">Desulfobacca acetoxidans</name>
    <dbReference type="NCBI Taxonomy" id="60893"/>
    <lineage>
        <taxon>Bacteria</taxon>
        <taxon>Pseudomonadati</taxon>
        <taxon>Thermodesulfobacteriota</taxon>
        <taxon>Desulfobaccia</taxon>
        <taxon>Desulfobaccales</taxon>
        <taxon>Desulfobaccaceae</taxon>
        <taxon>Desulfobacca</taxon>
    </lineage>
</organism>
<reference evidence="1" key="1">
    <citation type="journal article" date="2020" name="mSystems">
        <title>Genome- and Community-Level Interaction Insights into Carbon Utilization and Element Cycling Functions of Hydrothermarchaeota in Hydrothermal Sediment.</title>
        <authorList>
            <person name="Zhou Z."/>
            <person name="Liu Y."/>
            <person name="Xu W."/>
            <person name="Pan J."/>
            <person name="Luo Z.H."/>
            <person name="Li M."/>
        </authorList>
    </citation>
    <scope>NUCLEOTIDE SEQUENCE [LARGE SCALE GENOMIC DNA]</scope>
    <source>
        <strain evidence="1">SpSt-767</strain>
    </source>
</reference>
<dbReference type="EMBL" id="DTGR01000046">
    <property type="protein sequence ID" value="HHS28647.1"/>
    <property type="molecule type" value="Genomic_DNA"/>
</dbReference>
<gene>
    <name evidence="1" type="ORF">ENV52_02965</name>
</gene>
<dbReference type="Pfam" id="PF21840">
    <property type="entry name" value="DUF6899"/>
    <property type="match status" value="1"/>
</dbReference>
<dbReference type="AlphaFoldDB" id="A0A7V6A1T9"/>
<sequence>MPYIAPELRRDFDPLIDALAERLASQAEAAGHEAAFTGLLNYACTRLALAVVRRRFGRLRYWLIAALTGVFHNLASEFYRRLASPYEDRQMMLSGDVDLFREFLQEMEKESP</sequence>
<protein>
    <submittedName>
        <fullName evidence="1">Uncharacterized protein</fullName>
    </submittedName>
</protein>
<comment type="caution">
    <text evidence="1">The sequence shown here is derived from an EMBL/GenBank/DDBJ whole genome shotgun (WGS) entry which is preliminary data.</text>
</comment>
<proteinExistence type="predicted"/>
<evidence type="ECO:0000313" key="1">
    <source>
        <dbReference type="EMBL" id="HHS28647.1"/>
    </source>
</evidence>